<feature type="region of interest" description="Disordered" evidence="1">
    <location>
        <begin position="28"/>
        <end position="47"/>
    </location>
</feature>
<comment type="caution">
    <text evidence="2">The sequence shown here is derived from an EMBL/GenBank/DDBJ whole genome shotgun (WGS) entry which is preliminary data.</text>
</comment>
<proteinExistence type="predicted"/>
<name>A0A1V2L4R2_CYBFA</name>
<dbReference type="Proteomes" id="UP000189513">
    <property type="component" value="Unassembled WGS sequence"/>
</dbReference>
<keyword evidence="3" id="KW-1185">Reference proteome</keyword>
<reference evidence="3" key="1">
    <citation type="journal article" date="2017" name="Genome Announc.">
        <title>Genome sequences of Cyberlindnera fabianii 65, Pichia kudriavzevii 129, and Saccharomyces cerevisiae 131 isolated from fermented masau fruits in Zimbabwe.</title>
        <authorList>
            <person name="van Rijswijck I.M.H."/>
            <person name="Derks M.F.L."/>
            <person name="Abee T."/>
            <person name="de Ridder D."/>
            <person name="Smid E.J."/>
        </authorList>
    </citation>
    <scope>NUCLEOTIDE SEQUENCE [LARGE SCALE GENOMIC DNA]</scope>
    <source>
        <strain evidence="3">65</strain>
    </source>
</reference>
<evidence type="ECO:0000256" key="1">
    <source>
        <dbReference type="SAM" id="MobiDB-lite"/>
    </source>
</evidence>
<dbReference type="VEuPathDB" id="FungiDB:BON22_3270"/>
<accession>A0A1V2L4R2</accession>
<feature type="region of interest" description="Disordered" evidence="1">
    <location>
        <begin position="127"/>
        <end position="292"/>
    </location>
</feature>
<feature type="compositionally biased region" description="Low complexity" evidence="1">
    <location>
        <begin position="174"/>
        <end position="183"/>
    </location>
</feature>
<gene>
    <name evidence="2" type="ORF">BON22_3270</name>
</gene>
<feature type="compositionally biased region" description="Polar residues" evidence="1">
    <location>
        <begin position="157"/>
        <end position="173"/>
    </location>
</feature>
<dbReference type="AlphaFoldDB" id="A0A1V2L4R2"/>
<sequence>MNTPFKTLANSTSKDAASPFAQLTLKPITTMTPKSRHASTSSSTSSIGAHRVIGLQTSYQSYVNSAENAIIDDEEYDVSTRNDSTPLVSPNLLATSIDASSGRLLPSLSTISLLSLNRDNLDLMTSPNELKRKSMSRQTSFSSTARTAPFQIHQQRHQQYYNNSSYAQSRRTSQQFPQQPIPINNHNGMTPDTPTFGPTSLANSPSGFFLSQQQLPNSLQQQRHAFPNMPRHNSNTGVQQLQQQLQQQPSQPAPLVTGNMSPFLTPIPGEQVPMTPLTLSGTPLEDEEDMTH</sequence>
<evidence type="ECO:0000313" key="2">
    <source>
        <dbReference type="EMBL" id="ONH66897.1"/>
    </source>
</evidence>
<protein>
    <submittedName>
        <fullName evidence="2">Uncharacterized protein</fullName>
    </submittedName>
</protein>
<organism evidence="2 3">
    <name type="scientific">Cyberlindnera fabianii</name>
    <name type="common">Yeast</name>
    <name type="synonym">Hansenula fabianii</name>
    <dbReference type="NCBI Taxonomy" id="36022"/>
    <lineage>
        <taxon>Eukaryota</taxon>
        <taxon>Fungi</taxon>
        <taxon>Dikarya</taxon>
        <taxon>Ascomycota</taxon>
        <taxon>Saccharomycotina</taxon>
        <taxon>Saccharomycetes</taxon>
        <taxon>Phaffomycetales</taxon>
        <taxon>Phaffomycetaceae</taxon>
        <taxon>Cyberlindnera</taxon>
    </lineage>
</organism>
<feature type="compositionally biased region" description="Low complexity" evidence="1">
    <location>
        <begin position="210"/>
        <end position="222"/>
    </location>
</feature>
<feature type="compositionally biased region" description="Polar residues" evidence="1">
    <location>
        <begin position="136"/>
        <end position="146"/>
    </location>
</feature>
<dbReference type="OMA" id="EMACAHT"/>
<evidence type="ECO:0000313" key="3">
    <source>
        <dbReference type="Proteomes" id="UP000189513"/>
    </source>
</evidence>
<feature type="compositionally biased region" description="Polar residues" evidence="1">
    <location>
        <begin position="184"/>
        <end position="206"/>
    </location>
</feature>
<feature type="compositionally biased region" description="Low complexity" evidence="1">
    <location>
        <begin position="239"/>
        <end position="255"/>
    </location>
</feature>
<dbReference type="EMBL" id="MPUK01000005">
    <property type="protein sequence ID" value="ONH66897.1"/>
    <property type="molecule type" value="Genomic_DNA"/>
</dbReference>